<comment type="function">
    <text evidence="4">Functions as guanine nucleotide exchange factor (GEF) for RAB11A.</text>
</comment>
<evidence type="ECO:0000313" key="7">
    <source>
        <dbReference type="Proteomes" id="UP000018467"/>
    </source>
</evidence>
<dbReference type="GeneTree" id="ENSGT00390000018500"/>
<dbReference type="GO" id="GO:0004860">
    <property type="term" value="F:protein kinase inhibitor activity"/>
    <property type="evidence" value="ECO:0007669"/>
    <property type="project" value="TreeGrafter"/>
</dbReference>
<dbReference type="Bgee" id="ENSAMXG00000030256">
    <property type="expression patterns" value="Expressed in camera-type eye and 2 other cell types or tissues"/>
</dbReference>
<dbReference type="Ensembl" id="ENSAMXT00000050653.1">
    <property type="protein sequence ID" value="ENSAMXP00000033309.1"/>
    <property type="gene ID" value="ENSAMXG00000030256.1"/>
</dbReference>
<dbReference type="GO" id="GO:0005737">
    <property type="term" value="C:cytoplasm"/>
    <property type="evidence" value="ECO:0007669"/>
    <property type="project" value="UniProtKB-SubCell"/>
</dbReference>
<dbReference type="GO" id="GO:0035556">
    <property type="term" value="P:intracellular signal transduction"/>
    <property type="evidence" value="ECO:0007669"/>
    <property type="project" value="UniProtKB-UniRule"/>
</dbReference>
<organism evidence="6 7">
    <name type="scientific">Astyanax mexicanus</name>
    <name type="common">Blind cave fish</name>
    <name type="synonym">Astyanax fasciatus mexicanus</name>
    <dbReference type="NCBI Taxonomy" id="7994"/>
    <lineage>
        <taxon>Eukaryota</taxon>
        <taxon>Metazoa</taxon>
        <taxon>Chordata</taxon>
        <taxon>Craniata</taxon>
        <taxon>Vertebrata</taxon>
        <taxon>Euteleostomi</taxon>
        <taxon>Actinopterygii</taxon>
        <taxon>Neopterygii</taxon>
        <taxon>Teleostei</taxon>
        <taxon>Ostariophysi</taxon>
        <taxon>Characiformes</taxon>
        <taxon>Characoidei</taxon>
        <taxon>Acestrorhamphidae</taxon>
        <taxon>Acestrorhamphinae</taxon>
        <taxon>Astyanax</taxon>
    </lineage>
</organism>
<proteinExistence type="inferred from homology"/>
<comment type="domain">
    <text evidence="4">The N-terminal half of the protein mediates interaction with RAB11A and functions as guanine nucleotide exchange factor. Four long alpha-helices (interrupted by a central kink) assemble into coiled coils, giving rise to a 'V' shape.</text>
</comment>
<comment type="subunit">
    <text evidence="4">Interacts with GDP-bound and nucleotide-free forms of RAB11A.</text>
</comment>
<sequence length="389" mass="43485">NKEIHFSQFSQELKNHKTYIQNSFFDEFLGYRILTDSARKLNAQGSQLGDCIQKAWPYYEALREAEEVSRDQKAALRYERAVFIHTAAREMVCVAEQCLLADRNTMDPTWQEMLNHATAKVNKAQAERLRSERERQWVTQLCQEAKARVQTLQKALMRVILKSKPYFELKSQFIDILEEQKSKVVKLEVRVAEVKTRFGVTLCNLEQISEQIHAQRERFRAARKRNRARGGRSSPVGAESEGVIKGVAYGGLGASLIDNWAENEAVVGEAQGAGLGSERRGERAGLDSMSVISLQNIDLEKCDSVEHLCDLSDVGSLVGEEKETEGESGVRAEVKVVVREVANIARQEKEAERGASAALNSTTGVLASENCIDDTLKQGCAEGQQSCRD</sequence>
<keyword evidence="3 4" id="KW-0175">Coiled coil</keyword>
<name>A0A3B1IW40_ASTMX</name>
<dbReference type="PANTHER" id="PTHR19423">
    <property type="entry name" value="SH3 DOMAIN-BINDING PROTEIN 5"/>
    <property type="match status" value="1"/>
</dbReference>
<feature type="coiled-coil region" evidence="5">
    <location>
        <begin position="114"/>
        <end position="225"/>
    </location>
</feature>
<reference evidence="7" key="2">
    <citation type="journal article" date="2014" name="Nat. Commun.">
        <title>The cavefish genome reveals candidate genes for eye loss.</title>
        <authorList>
            <person name="McGaugh S.E."/>
            <person name="Gross J.B."/>
            <person name="Aken B."/>
            <person name="Blin M."/>
            <person name="Borowsky R."/>
            <person name="Chalopin D."/>
            <person name="Hinaux H."/>
            <person name="Jeffery W.R."/>
            <person name="Keene A."/>
            <person name="Ma L."/>
            <person name="Minx P."/>
            <person name="Murphy D."/>
            <person name="O'Quin K.E."/>
            <person name="Retaux S."/>
            <person name="Rohner N."/>
            <person name="Searle S.M."/>
            <person name="Stahl B.A."/>
            <person name="Tabin C."/>
            <person name="Volff J.N."/>
            <person name="Yoshizawa M."/>
            <person name="Warren W.C."/>
        </authorList>
    </citation>
    <scope>NUCLEOTIDE SEQUENCE [LARGE SCALE GENOMIC DNA]</scope>
    <source>
        <strain evidence="7">female</strain>
    </source>
</reference>
<reference evidence="6" key="3">
    <citation type="submission" date="2025-08" db="UniProtKB">
        <authorList>
            <consortium name="Ensembl"/>
        </authorList>
    </citation>
    <scope>IDENTIFICATION</scope>
</reference>
<dbReference type="AlphaFoldDB" id="A0A3B1IW40"/>
<dbReference type="InterPro" id="IPR007940">
    <property type="entry name" value="SH3BP5"/>
</dbReference>
<evidence type="ECO:0000313" key="6">
    <source>
        <dbReference type="Ensembl" id="ENSAMXP00000033309.1"/>
    </source>
</evidence>
<comment type="subcellular location">
    <subcellularLocation>
        <location evidence="4">Cytoplasm</location>
    </subcellularLocation>
    <text evidence="4">Colocalizes with RAB11A on cytoplasmic vesicle membranes.</text>
</comment>
<dbReference type="PANTHER" id="PTHR19423:SF8">
    <property type="entry name" value="SH3 DOMAIN-BINDING PROTEIN 5-LIKE"/>
    <property type="match status" value="1"/>
</dbReference>
<evidence type="ECO:0000256" key="3">
    <source>
        <dbReference type="ARBA" id="ARBA00023054"/>
    </source>
</evidence>
<dbReference type="Pfam" id="PF05276">
    <property type="entry name" value="SH3BP5"/>
    <property type="match status" value="1"/>
</dbReference>
<reference evidence="7" key="1">
    <citation type="submission" date="2013-03" db="EMBL/GenBank/DDBJ databases">
        <authorList>
            <person name="Jeffery W."/>
            <person name="Warren W."/>
            <person name="Wilson R.K."/>
        </authorList>
    </citation>
    <scope>NUCLEOTIDE SEQUENCE</scope>
    <source>
        <strain evidence="7">female</strain>
    </source>
</reference>
<evidence type="ECO:0000256" key="1">
    <source>
        <dbReference type="ARBA" id="ARBA00007796"/>
    </source>
</evidence>
<keyword evidence="7" id="KW-1185">Reference proteome</keyword>
<dbReference type="GO" id="GO:0017124">
    <property type="term" value="F:SH3 domain binding"/>
    <property type="evidence" value="ECO:0007669"/>
    <property type="project" value="UniProtKB-UniRule"/>
</dbReference>
<protein>
    <recommendedName>
        <fullName evidence="4">SH3 domain-binding protein 5</fullName>
        <shortName evidence="4">SH3BP-5</shortName>
    </recommendedName>
</protein>
<keyword evidence="2 4" id="KW-0344">Guanine-nucleotide releasing factor</keyword>
<keyword evidence="4" id="KW-0963">Cytoplasm</keyword>
<dbReference type="GO" id="GO:0005085">
    <property type="term" value="F:guanyl-nucleotide exchange factor activity"/>
    <property type="evidence" value="ECO:0007669"/>
    <property type="project" value="UniProtKB-UniRule"/>
</dbReference>
<evidence type="ECO:0000256" key="4">
    <source>
        <dbReference type="RuleBase" id="RU369054"/>
    </source>
</evidence>
<comment type="similarity">
    <text evidence="1 4">Belongs to the SH3BP5 family.</text>
</comment>
<dbReference type="InParanoid" id="A0A3B1IW40"/>
<reference evidence="6" key="4">
    <citation type="submission" date="2025-09" db="UniProtKB">
        <authorList>
            <consortium name="Ensembl"/>
        </authorList>
    </citation>
    <scope>IDENTIFICATION</scope>
</reference>
<dbReference type="Proteomes" id="UP000018467">
    <property type="component" value="Unassembled WGS sequence"/>
</dbReference>
<accession>A0A3B1IW40</accession>
<evidence type="ECO:0000256" key="2">
    <source>
        <dbReference type="ARBA" id="ARBA00022658"/>
    </source>
</evidence>
<evidence type="ECO:0000256" key="5">
    <source>
        <dbReference type="SAM" id="Coils"/>
    </source>
</evidence>
<dbReference type="STRING" id="7994.ENSAMXP00000033309"/>